<evidence type="ECO:0000313" key="2">
    <source>
        <dbReference type="EMBL" id="RVT83821.1"/>
    </source>
</evidence>
<keyword evidence="3" id="KW-1185">Reference proteome</keyword>
<dbReference type="AlphaFoldDB" id="A0A3S2WN89"/>
<feature type="transmembrane region" description="Helical" evidence="1">
    <location>
        <begin position="70"/>
        <end position="94"/>
    </location>
</feature>
<comment type="caution">
    <text evidence="2">The sequence shown here is derived from an EMBL/GenBank/DDBJ whole genome shotgun (WGS) entry which is preliminary data.</text>
</comment>
<gene>
    <name evidence="2" type="ORF">EOD73_14750</name>
</gene>
<keyword evidence="1" id="KW-0812">Transmembrane</keyword>
<dbReference type="Proteomes" id="UP000288587">
    <property type="component" value="Unassembled WGS sequence"/>
</dbReference>
<evidence type="ECO:0000313" key="3">
    <source>
        <dbReference type="Proteomes" id="UP000288587"/>
    </source>
</evidence>
<proteinExistence type="predicted"/>
<protein>
    <submittedName>
        <fullName evidence="2">Uncharacterized protein</fullName>
    </submittedName>
</protein>
<organism evidence="2 3">
    <name type="scientific">Inhella crocodyli</name>
    <dbReference type="NCBI Taxonomy" id="2499851"/>
    <lineage>
        <taxon>Bacteria</taxon>
        <taxon>Pseudomonadati</taxon>
        <taxon>Pseudomonadota</taxon>
        <taxon>Betaproteobacteria</taxon>
        <taxon>Burkholderiales</taxon>
        <taxon>Sphaerotilaceae</taxon>
        <taxon>Inhella</taxon>
    </lineage>
</organism>
<keyword evidence="1" id="KW-1133">Transmembrane helix</keyword>
<keyword evidence="1" id="KW-0472">Membrane</keyword>
<feature type="transmembrane region" description="Helical" evidence="1">
    <location>
        <begin position="39"/>
        <end position="58"/>
    </location>
</feature>
<dbReference type="RefSeq" id="WP_127683785.1">
    <property type="nucleotide sequence ID" value="NZ_SACM01000004.1"/>
</dbReference>
<sequence>MVQKLISIALMLPAVLLVGIQWILLLTGLPSAYGVGGRFAIAEVLLVAGLAAATHLMAKARGWSPLAKAWIQVLVPSSVFLVVLVLSFATTPLAAAMVRHGYQTDAYRLSLAVTTALSFLPLIYFGIKFINRDDW</sequence>
<reference evidence="2 3" key="1">
    <citation type="submission" date="2019-01" db="EMBL/GenBank/DDBJ databases">
        <authorList>
            <person name="Chen W.-M."/>
        </authorList>
    </citation>
    <scope>NUCLEOTIDE SEQUENCE [LARGE SCALE GENOMIC DNA]</scope>
    <source>
        <strain evidence="2 3">CCP-18</strain>
    </source>
</reference>
<accession>A0A3S2WN89</accession>
<evidence type="ECO:0000256" key="1">
    <source>
        <dbReference type="SAM" id="Phobius"/>
    </source>
</evidence>
<name>A0A3S2WN89_9BURK</name>
<feature type="transmembrane region" description="Helical" evidence="1">
    <location>
        <begin position="106"/>
        <end position="127"/>
    </location>
</feature>
<dbReference type="EMBL" id="SACM01000004">
    <property type="protein sequence ID" value="RVT83821.1"/>
    <property type="molecule type" value="Genomic_DNA"/>
</dbReference>
<feature type="transmembrane region" description="Helical" evidence="1">
    <location>
        <begin position="6"/>
        <end position="27"/>
    </location>
</feature>